<proteinExistence type="predicted"/>
<dbReference type="OMA" id="GITIKCE"/>
<dbReference type="AlphaFoldDB" id="A0A139WHW0"/>
<reference evidence="2 3" key="1">
    <citation type="journal article" date="2008" name="Nature">
        <title>The genome of the model beetle and pest Tribolium castaneum.</title>
        <authorList>
            <consortium name="Tribolium Genome Sequencing Consortium"/>
            <person name="Richards S."/>
            <person name="Gibbs R.A."/>
            <person name="Weinstock G.M."/>
            <person name="Brown S.J."/>
            <person name="Denell R."/>
            <person name="Beeman R.W."/>
            <person name="Gibbs R."/>
            <person name="Beeman R.W."/>
            <person name="Brown S.J."/>
            <person name="Bucher G."/>
            <person name="Friedrich M."/>
            <person name="Grimmelikhuijzen C.J."/>
            <person name="Klingler M."/>
            <person name="Lorenzen M."/>
            <person name="Richards S."/>
            <person name="Roth S."/>
            <person name="Schroder R."/>
            <person name="Tautz D."/>
            <person name="Zdobnov E.M."/>
            <person name="Muzny D."/>
            <person name="Gibbs R.A."/>
            <person name="Weinstock G.M."/>
            <person name="Attaway T."/>
            <person name="Bell S."/>
            <person name="Buhay C.J."/>
            <person name="Chandrabose M.N."/>
            <person name="Chavez D."/>
            <person name="Clerk-Blankenburg K.P."/>
            <person name="Cree A."/>
            <person name="Dao M."/>
            <person name="Davis C."/>
            <person name="Chacko J."/>
            <person name="Dinh H."/>
            <person name="Dugan-Rocha S."/>
            <person name="Fowler G."/>
            <person name="Garner T.T."/>
            <person name="Garnes J."/>
            <person name="Gnirke A."/>
            <person name="Hawes A."/>
            <person name="Hernandez J."/>
            <person name="Hines S."/>
            <person name="Holder M."/>
            <person name="Hume J."/>
            <person name="Jhangiani S.N."/>
            <person name="Joshi V."/>
            <person name="Khan Z.M."/>
            <person name="Jackson L."/>
            <person name="Kovar C."/>
            <person name="Kowis A."/>
            <person name="Lee S."/>
            <person name="Lewis L.R."/>
            <person name="Margolis J."/>
            <person name="Morgan M."/>
            <person name="Nazareth L.V."/>
            <person name="Nguyen N."/>
            <person name="Okwuonu G."/>
            <person name="Parker D."/>
            <person name="Richards S."/>
            <person name="Ruiz S.J."/>
            <person name="Santibanez J."/>
            <person name="Savard J."/>
            <person name="Scherer S.E."/>
            <person name="Schneider B."/>
            <person name="Sodergren E."/>
            <person name="Tautz D."/>
            <person name="Vattahil S."/>
            <person name="Villasana D."/>
            <person name="White C.S."/>
            <person name="Wright R."/>
            <person name="Park Y."/>
            <person name="Beeman R.W."/>
            <person name="Lord J."/>
            <person name="Oppert B."/>
            <person name="Lorenzen M."/>
            <person name="Brown S."/>
            <person name="Wang L."/>
            <person name="Savard J."/>
            <person name="Tautz D."/>
            <person name="Richards S."/>
            <person name="Weinstock G."/>
            <person name="Gibbs R.A."/>
            <person name="Liu Y."/>
            <person name="Worley K."/>
            <person name="Weinstock G."/>
            <person name="Elsik C.G."/>
            <person name="Reese J.T."/>
            <person name="Elhaik E."/>
            <person name="Landan G."/>
            <person name="Graur D."/>
            <person name="Arensburger P."/>
            <person name="Atkinson P."/>
            <person name="Beeman R.W."/>
            <person name="Beidler J."/>
            <person name="Brown S.J."/>
            <person name="Demuth J.P."/>
            <person name="Drury D.W."/>
            <person name="Du Y.Z."/>
            <person name="Fujiwara H."/>
            <person name="Lorenzen M."/>
            <person name="Maselli V."/>
            <person name="Osanai M."/>
            <person name="Park Y."/>
            <person name="Robertson H.M."/>
            <person name="Tu Z."/>
            <person name="Wang J.J."/>
            <person name="Wang S."/>
            <person name="Richards S."/>
            <person name="Song H."/>
            <person name="Zhang L."/>
            <person name="Sodergren E."/>
            <person name="Werner D."/>
            <person name="Stanke M."/>
            <person name="Morgenstern B."/>
            <person name="Solovyev V."/>
            <person name="Kosarev P."/>
            <person name="Brown G."/>
            <person name="Chen H.C."/>
            <person name="Ermolaeva O."/>
            <person name="Hlavina W."/>
            <person name="Kapustin Y."/>
            <person name="Kiryutin B."/>
            <person name="Kitts P."/>
            <person name="Maglott D."/>
            <person name="Pruitt K."/>
            <person name="Sapojnikov V."/>
            <person name="Souvorov A."/>
            <person name="Mackey A.J."/>
            <person name="Waterhouse R.M."/>
            <person name="Wyder S."/>
            <person name="Zdobnov E.M."/>
            <person name="Zdobnov E.M."/>
            <person name="Wyder S."/>
            <person name="Kriventseva E.V."/>
            <person name="Kadowaki T."/>
            <person name="Bork P."/>
            <person name="Aranda M."/>
            <person name="Bao R."/>
            <person name="Beermann A."/>
            <person name="Berns N."/>
            <person name="Bolognesi R."/>
            <person name="Bonneton F."/>
            <person name="Bopp D."/>
            <person name="Brown S.J."/>
            <person name="Bucher G."/>
            <person name="Butts T."/>
            <person name="Chaumot A."/>
            <person name="Denell R.E."/>
            <person name="Ferrier D.E."/>
            <person name="Friedrich M."/>
            <person name="Gordon C.M."/>
            <person name="Jindra M."/>
            <person name="Klingler M."/>
            <person name="Lan Q."/>
            <person name="Lattorff H.M."/>
            <person name="Laudet V."/>
            <person name="von Levetsow C."/>
            <person name="Liu Z."/>
            <person name="Lutz R."/>
            <person name="Lynch J.A."/>
            <person name="da Fonseca R.N."/>
            <person name="Posnien N."/>
            <person name="Reuter R."/>
            <person name="Roth S."/>
            <person name="Savard J."/>
            <person name="Schinko J.B."/>
            <person name="Schmitt C."/>
            <person name="Schoppmeier M."/>
            <person name="Schroder R."/>
            <person name="Shippy T.D."/>
            <person name="Simonnet F."/>
            <person name="Marques-Souza H."/>
            <person name="Tautz D."/>
            <person name="Tomoyasu Y."/>
            <person name="Trauner J."/>
            <person name="Van der Zee M."/>
            <person name="Vervoort M."/>
            <person name="Wittkopp N."/>
            <person name="Wimmer E.A."/>
            <person name="Yang X."/>
            <person name="Jones A.K."/>
            <person name="Sattelle D.B."/>
            <person name="Ebert P.R."/>
            <person name="Nelson D."/>
            <person name="Scott J.G."/>
            <person name="Beeman R.W."/>
            <person name="Muthukrishnan S."/>
            <person name="Kramer K.J."/>
            <person name="Arakane Y."/>
            <person name="Beeman R.W."/>
            <person name="Zhu Q."/>
            <person name="Hogenkamp D."/>
            <person name="Dixit R."/>
            <person name="Oppert B."/>
            <person name="Jiang H."/>
            <person name="Zou Z."/>
            <person name="Marshall J."/>
            <person name="Elpidina E."/>
            <person name="Vinokurov K."/>
            <person name="Oppert C."/>
            <person name="Zou Z."/>
            <person name="Evans J."/>
            <person name="Lu Z."/>
            <person name="Zhao P."/>
            <person name="Sumathipala N."/>
            <person name="Altincicek B."/>
            <person name="Vilcinskas A."/>
            <person name="Williams M."/>
            <person name="Hultmark D."/>
            <person name="Hetru C."/>
            <person name="Jiang H."/>
            <person name="Grimmelikhuijzen C.J."/>
            <person name="Hauser F."/>
            <person name="Cazzamali G."/>
            <person name="Williamson M."/>
            <person name="Park Y."/>
            <person name="Li B."/>
            <person name="Tanaka Y."/>
            <person name="Predel R."/>
            <person name="Neupert S."/>
            <person name="Schachtner J."/>
            <person name="Verleyen P."/>
            <person name="Raible F."/>
            <person name="Bork P."/>
            <person name="Friedrich M."/>
            <person name="Walden K.K."/>
            <person name="Robertson H.M."/>
            <person name="Angeli S."/>
            <person name="Foret S."/>
            <person name="Bucher G."/>
            <person name="Schuetz S."/>
            <person name="Maleszka R."/>
            <person name="Wimmer E.A."/>
            <person name="Beeman R.W."/>
            <person name="Lorenzen M."/>
            <person name="Tomoyasu Y."/>
            <person name="Miller S.C."/>
            <person name="Grossmann D."/>
            <person name="Bucher G."/>
        </authorList>
    </citation>
    <scope>NUCLEOTIDE SEQUENCE [LARGE SCALE GENOMIC DNA]</scope>
    <source>
        <strain evidence="2 3">Georgia GA2</strain>
    </source>
</reference>
<reference evidence="2 3" key="2">
    <citation type="journal article" date="2010" name="Nucleic Acids Res.">
        <title>BeetleBase in 2010: revisions to provide comprehensive genomic information for Tribolium castaneum.</title>
        <authorList>
            <person name="Kim H.S."/>
            <person name="Murphy T."/>
            <person name="Xia J."/>
            <person name="Caragea D."/>
            <person name="Park Y."/>
            <person name="Beeman R.W."/>
            <person name="Lorenzen M.D."/>
            <person name="Butcher S."/>
            <person name="Manak J.R."/>
            <person name="Brown S.J."/>
        </authorList>
    </citation>
    <scope>GENOME REANNOTATION</scope>
    <source>
        <strain evidence="2 3">Georgia GA2</strain>
    </source>
</reference>
<dbReference type="InParanoid" id="A0A139WHW0"/>
<organism evidence="2 3">
    <name type="scientific">Tribolium castaneum</name>
    <name type="common">Red flour beetle</name>
    <dbReference type="NCBI Taxonomy" id="7070"/>
    <lineage>
        <taxon>Eukaryota</taxon>
        <taxon>Metazoa</taxon>
        <taxon>Ecdysozoa</taxon>
        <taxon>Arthropoda</taxon>
        <taxon>Hexapoda</taxon>
        <taxon>Insecta</taxon>
        <taxon>Pterygota</taxon>
        <taxon>Neoptera</taxon>
        <taxon>Endopterygota</taxon>
        <taxon>Coleoptera</taxon>
        <taxon>Polyphaga</taxon>
        <taxon>Cucujiformia</taxon>
        <taxon>Tenebrionidae</taxon>
        <taxon>Tenebrionidae incertae sedis</taxon>
        <taxon>Tribolium</taxon>
    </lineage>
</organism>
<keyword evidence="3" id="KW-1185">Reference proteome</keyword>
<feature type="region of interest" description="Disordered" evidence="1">
    <location>
        <begin position="21"/>
        <end position="68"/>
    </location>
</feature>
<evidence type="ECO:0000313" key="2">
    <source>
        <dbReference type="EMBL" id="KYB27588.1"/>
    </source>
</evidence>
<gene>
    <name evidence="2" type="primary">AUGUSTUS-3.0.2_33054</name>
    <name evidence="2" type="ORF">TcasGA2_TC033054</name>
</gene>
<name>A0A139WHW0_TRICA</name>
<accession>A0A139WHW0</accession>
<evidence type="ECO:0000256" key="1">
    <source>
        <dbReference type="SAM" id="MobiDB-lite"/>
    </source>
</evidence>
<sequence>MNIPLSAINISEEVNKTSIWKQVNKNNTRPIEKEKKKSPIGTGRFKKKKQSKRDEKQEKAKLEKRLSIMNEEEEDDGITIKTNLLQCEQFKDMPRKERRKSKQDSDETHV</sequence>
<feature type="compositionally biased region" description="Basic and acidic residues" evidence="1">
    <location>
        <begin position="52"/>
        <end position="66"/>
    </location>
</feature>
<protein>
    <submittedName>
        <fullName evidence="2">Uncharacterized protein</fullName>
    </submittedName>
</protein>
<dbReference type="EMBL" id="KQ971342">
    <property type="protein sequence ID" value="KYB27588.1"/>
    <property type="molecule type" value="Genomic_DNA"/>
</dbReference>
<feature type="region of interest" description="Disordered" evidence="1">
    <location>
        <begin position="89"/>
        <end position="110"/>
    </location>
</feature>
<evidence type="ECO:0000313" key="3">
    <source>
        <dbReference type="Proteomes" id="UP000007266"/>
    </source>
</evidence>
<dbReference type="Proteomes" id="UP000007266">
    <property type="component" value="Linkage group 5"/>
</dbReference>